<sequence length="351" mass="39342">MAGENGPARPDITTAAKPPFPADVRDCNFYVLMEALYRRYGSADQEISLRTDPAQEIVRFSSDARIAFPGSDLSQLSRRDSGQFVLETKFLGFSGSQSPLPGYYLDQMAQESAQHEDGLKEFLDLFSHRWTQFAYHAWRKYRYYICFRNGGTDSFSRRMYALVGLGSPSVRDKLAINHSKMLAYAGILATPGRAPEVICNLVSHCFDLPDVTIERWQLRKVKIDPNRQTRIGVRNPKGKTAGHIPGRSLLGVNFTLGSQVPDRSGKFLLQLGGLSLKRYLSFLPDGENHLPLTMFLSFILRDQFAWDLRLCLAPQQARGMRLGDPGSSCIGRTSFIGQPKVPPAITICIRE</sequence>
<reference evidence="3 4" key="1">
    <citation type="submission" date="2018-01" db="EMBL/GenBank/DDBJ databases">
        <title>Superficieibacter electus gen. nov., sp. nov., an extended-spectrum beta-lactamase possessing member of the Enterobacteriaceae family, isolated from intensive care unit surfaces.</title>
        <authorList>
            <person name="Potter R.F."/>
            <person name="D'Souza A.W."/>
        </authorList>
    </citation>
    <scope>NUCLEOTIDE SEQUENCE [LARGE SCALE GENOMIC DNA]</scope>
    <source>
        <strain evidence="2 4">BP-1</strain>
        <strain evidence="1 3">BP-2</strain>
    </source>
</reference>
<dbReference type="NCBIfam" id="TIGR03347">
    <property type="entry name" value="VI_chp_1"/>
    <property type="match status" value="1"/>
</dbReference>
<dbReference type="EMBL" id="PQGE01000040">
    <property type="protein sequence ID" value="POP40621.1"/>
    <property type="molecule type" value="Genomic_DNA"/>
</dbReference>
<dbReference type="PANTHER" id="PTHR35564:SF3">
    <property type="entry name" value="TYPE VI SECRETION SYSTEM BASEPLATE SUBUNIT TSSG"/>
    <property type="match status" value="1"/>
</dbReference>
<organism evidence="2 4">
    <name type="scientific">Superficieibacter electus</name>
    <dbReference type="NCBI Taxonomy" id="2022662"/>
    <lineage>
        <taxon>Bacteria</taxon>
        <taxon>Pseudomonadati</taxon>
        <taxon>Pseudomonadota</taxon>
        <taxon>Gammaproteobacteria</taxon>
        <taxon>Enterobacterales</taxon>
        <taxon>Enterobacteriaceae</taxon>
        <taxon>Superficieibacter</taxon>
    </lineage>
</organism>
<dbReference type="EMBL" id="PQGD01000037">
    <property type="protein sequence ID" value="POP41695.1"/>
    <property type="molecule type" value="Genomic_DNA"/>
</dbReference>
<gene>
    <name evidence="2" type="ORF">CHU32_26255</name>
    <name evidence="1" type="ORF">CHU33_26290</name>
</gene>
<dbReference type="Proteomes" id="UP000237073">
    <property type="component" value="Unassembled WGS sequence"/>
</dbReference>
<dbReference type="AlphaFoldDB" id="A0A2P5GHE5"/>
<dbReference type="Pfam" id="PF06996">
    <property type="entry name" value="T6SS_TssG"/>
    <property type="match status" value="1"/>
</dbReference>
<dbReference type="InterPro" id="IPR010732">
    <property type="entry name" value="T6SS_TssG-like"/>
</dbReference>
<dbReference type="RefSeq" id="WP_103678737.1">
    <property type="nucleotide sequence ID" value="NZ_PQGD01000037.1"/>
</dbReference>
<accession>A0A2P5GHE5</accession>
<comment type="caution">
    <text evidence="2">The sequence shown here is derived from an EMBL/GenBank/DDBJ whole genome shotgun (WGS) entry which is preliminary data.</text>
</comment>
<proteinExistence type="predicted"/>
<name>A0A2P5GHE5_9ENTR</name>
<protein>
    <submittedName>
        <fullName evidence="2">Type VI secretion system baseplate subunit TssG</fullName>
    </submittedName>
</protein>
<keyword evidence="3" id="KW-1185">Reference proteome</keyword>
<dbReference type="PANTHER" id="PTHR35564">
    <property type="match status" value="1"/>
</dbReference>
<evidence type="ECO:0000313" key="3">
    <source>
        <dbReference type="Proteomes" id="UP000237073"/>
    </source>
</evidence>
<evidence type="ECO:0000313" key="2">
    <source>
        <dbReference type="EMBL" id="POP41695.1"/>
    </source>
</evidence>
<dbReference type="Proteomes" id="UP000247005">
    <property type="component" value="Unassembled WGS sequence"/>
</dbReference>
<evidence type="ECO:0000313" key="4">
    <source>
        <dbReference type="Proteomes" id="UP000247005"/>
    </source>
</evidence>
<evidence type="ECO:0000313" key="1">
    <source>
        <dbReference type="EMBL" id="POP40621.1"/>
    </source>
</evidence>
<dbReference type="OrthoDB" id="1523296at2"/>